<dbReference type="SUPFAM" id="SSF81343">
    <property type="entry name" value="Fumarate reductase respiratory complex transmembrane subunits"/>
    <property type="match status" value="1"/>
</dbReference>
<dbReference type="AlphaFoldDB" id="A0A5D0QYS2"/>
<dbReference type="OrthoDB" id="9802842at2"/>
<gene>
    <name evidence="2" type="ORF">ES674_14635</name>
</gene>
<name>A0A5D0QYS2_9FLAO</name>
<keyword evidence="1" id="KW-0812">Transmembrane</keyword>
<protein>
    <submittedName>
        <fullName evidence="2">Succinate dehydrogenase</fullName>
    </submittedName>
</protein>
<dbReference type="NCBIfam" id="TIGR02046">
    <property type="entry name" value="sdhC_b558_fam"/>
    <property type="match status" value="1"/>
</dbReference>
<keyword evidence="1" id="KW-1133">Transmembrane helix</keyword>
<feature type="transmembrane region" description="Helical" evidence="1">
    <location>
        <begin position="193"/>
        <end position="218"/>
    </location>
</feature>
<dbReference type="EMBL" id="VSKK01000006">
    <property type="protein sequence ID" value="TYB73999.1"/>
    <property type="molecule type" value="Genomic_DNA"/>
</dbReference>
<dbReference type="Gene3D" id="1.20.1300.10">
    <property type="entry name" value="Fumarate reductase/succinate dehydrogenase, transmembrane subunit"/>
    <property type="match status" value="1"/>
</dbReference>
<reference evidence="2 3" key="1">
    <citation type="submission" date="2019-08" db="EMBL/GenBank/DDBJ databases">
        <title>Genomes of Antarctic Bizionia species.</title>
        <authorList>
            <person name="Bowman J.P."/>
        </authorList>
    </citation>
    <scope>NUCLEOTIDE SEQUENCE [LARGE SCALE GENOMIC DNA]</scope>
    <source>
        <strain evidence="2 3">ADA-4</strain>
    </source>
</reference>
<dbReference type="InterPro" id="IPR011138">
    <property type="entry name" value="Cytochrome_b-558"/>
</dbReference>
<dbReference type="InterPro" id="IPR034804">
    <property type="entry name" value="SQR/QFR_C/D"/>
</dbReference>
<accession>A0A5D0QYS2</accession>
<feature type="transmembrane region" description="Helical" evidence="1">
    <location>
        <begin position="9"/>
        <end position="33"/>
    </location>
</feature>
<organism evidence="2 3">
    <name type="scientific">Bizionia myxarmorum</name>
    <dbReference type="NCBI Taxonomy" id="291186"/>
    <lineage>
        <taxon>Bacteria</taxon>
        <taxon>Pseudomonadati</taxon>
        <taxon>Bacteroidota</taxon>
        <taxon>Flavobacteriia</taxon>
        <taxon>Flavobacteriales</taxon>
        <taxon>Flavobacteriaceae</taxon>
        <taxon>Bizionia</taxon>
    </lineage>
</organism>
<dbReference type="RefSeq" id="WP_148405277.1">
    <property type="nucleotide sequence ID" value="NZ_VSKK01000006.1"/>
</dbReference>
<dbReference type="GO" id="GO:0016020">
    <property type="term" value="C:membrane"/>
    <property type="evidence" value="ECO:0007669"/>
    <property type="project" value="InterPro"/>
</dbReference>
<comment type="caution">
    <text evidence="2">The sequence shown here is derived from an EMBL/GenBank/DDBJ whole genome shotgun (WGS) entry which is preliminary data.</text>
</comment>
<sequence>MNLFFRKSIVAATGLFLCIFLMVHVSANIILVFPEATARSLYNAYSTTLRESMLISIVAYLLYLSIIFHVVYAGIITYKNRNSKGVQNTINHNKENSSWASQNMGVLGMLILIFIIIHLVNFWARVKLGIGETVGTDMAGNIDVYEVTFTLFHNPYYVLFYSILMLPLGFHLHHGLKSAFKTLGFYHKKGLSVLAKISLIYALILSVGFGIIPIIVYFK</sequence>
<feature type="transmembrane region" description="Helical" evidence="1">
    <location>
        <begin position="155"/>
        <end position="172"/>
    </location>
</feature>
<feature type="transmembrane region" description="Helical" evidence="1">
    <location>
        <begin position="53"/>
        <end position="75"/>
    </location>
</feature>
<proteinExistence type="predicted"/>
<evidence type="ECO:0000313" key="3">
    <source>
        <dbReference type="Proteomes" id="UP000323720"/>
    </source>
</evidence>
<keyword evidence="3" id="KW-1185">Reference proteome</keyword>
<evidence type="ECO:0000256" key="1">
    <source>
        <dbReference type="SAM" id="Phobius"/>
    </source>
</evidence>
<evidence type="ECO:0000313" key="2">
    <source>
        <dbReference type="EMBL" id="TYB73999.1"/>
    </source>
</evidence>
<dbReference type="Proteomes" id="UP000323720">
    <property type="component" value="Unassembled WGS sequence"/>
</dbReference>
<keyword evidence="1" id="KW-0472">Membrane</keyword>
<feature type="transmembrane region" description="Helical" evidence="1">
    <location>
        <begin position="104"/>
        <end position="124"/>
    </location>
</feature>